<dbReference type="GO" id="GO:0006406">
    <property type="term" value="P:mRNA export from nucleus"/>
    <property type="evidence" value="ECO:0007669"/>
    <property type="project" value="TreeGrafter"/>
</dbReference>
<comment type="subcellular location">
    <subcellularLocation>
        <location evidence="1 9">Nucleus</location>
        <location evidence="1 9">Nuclear pore complex</location>
    </subcellularLocation>
</comment>
<evidence type="ECO:0000256" key="4">
    <source>
        <dbReference type="ARBA" id="ARBA00022816"/>
    </source>
</evidence>
<evidence type="ECO:0000256" key="3">
    <source>
        <dbReference type="ARBA" id="ARBA00022448"/>
    </source>
</evidence>
<dbReference type="GO" id="GO:0045893">
    <property type="term" value="P:positive regulation of DNA-templated transcription"/>
    <property type="evidence" value="ECO:0007669"/>
    <property type="project" value="TreeGrafter"/>
</dbReference>
<comment type="subunit">
    <text evidence="9">Component of the nuclear pore complex (NPC).</text>
</comment>
<name>A0A3P8BP26_HELPZ</name>
<comment type="function">
    <text evidence="9">Functions as a component of the nuclear pore complex (NPC).</text>
</comment>
<keyword evidence="5 9" id="KW-0653">Protein transport</keyword>
<evidence type="ECO:0000256" key="8">
    <source>
        <dbReference type="ARBA" id="ARBA00023242"/>
    </source>
</evidence>
<keyword evidence="3 9" id="KW-0813">Transport</keyword>
<keyword evidence="6 9" id="KW-0811">Translocation</keyword>
<evidence type="ECO:0000256" key="9">
    <source>
        <dbReference type="RuleBase" id="RU365073"/>
    </source>
</evidence>
<dbReference type="GO" id="GO:0031965">
    <property type="term" value="C:nuclear membrane"/>
    <property type="evidence" value="ECO:0007669"/>
    <property type="project" value="UniProtKB-UniRule"/>
</dbReference>
<evidence type="ECO:0000313" key="10">
    <source>
        <dbReference type="EMBL" id="VDO73752.1"/>
    </source>
</evidence>
<dbReference type="EMBL" id="UZAH01025982">
    <property type="protein sequence ID" value="VDO73752.1"/>
    <property type="molecule type" value="Genomic_DNA"/>
</dbReference>
<reference evidence="10 11" key="1">
    <citation type="submission" date="2018-11" db="EMBL/GenBank/DDBJ databases">
        <authorList>
            <consortium name="Pathogen Informatics"/>
        </authorList>
    </citation>
    <scope>NUCLEOTIDE SEQUENCE [LARGE SCALE GENOMIC DNA]</scope>
</reference>
<evidence type="ECO:0000256" key="2">
    <source>
        <dbReference type="ARBA" id="ARBA00005573"/>
    </source>
</evidence>
<dbReference type="Pfam" id="PF07575">
    <property type="entry name" value="Nucleopor_Nup85"/>
    <property type="match status" value="1"/>
</dbReference>
<dbReference type="OrthoDB" id="17644at2759"/>
<evidence type="ECO:0000313" key="11">
    <source>
        <dbReference type="Proteomes" id="UP000050761"/>
    </source>
</evidence>
<dbReference type="Proteomes" id="UP000050761">
    <property type="component" value="Unassembled WGS sequence"/>
</dbReference>
<dbReference type="PANTHER" id="PTHR13373">
    <property type="entry name" value="FROUNT PROTEIN-RELATED"/>
    <property type="match status" value="1"/>
</dbReference>
<gene>
    <name evidence="10" type="ORF">HPBE_LOCUS7823</name>
</gene>
<reference evidence="12" key="2">
    <citation type="submission" date="2019-09" db="UniProtKB">
        <authorList>
            <consortium name="WormBaseParasite"/>
        </authorList>
    </citation>
    <scope>IDENTIFICATION</scope>
</reference>
<evidence type="ECO:0000256" key="1">
    <source>
        <dbReference type="ARBA" id="ARBA00004567"/>
    </source>
</evidence>
<evidence type="ECO:0000256" key="5">
    <source>
        <dbReference type="ARBA" id="ARBA00022927"/>
    </source>
</evidence>
<dbReference type="GO" id="GO:0017056">
    <property type="term" value="F:structural constituent of nuclear pore"/>
    <property type="evidence" value="ECO:0007669"/>
    <property type="project" value="TreeGrafter"/>
</dbReference>
<dbReference type="InterPro" id="IPR011502">
    <property type="entry name" value="Nucleoporin_Nup85"/>
</dbReference>
<keyword evidence="11" id="KW-1185">Reference proteome</keyword>
<keyword evidence="8 9" id="KW-0539">Nucleus</keyword>
<organism evidence="10">
    <name type="scientific">Heligmosomoides polygyrus</name>
    <name type="common">Parasitic roundworm</name>
    <dbReference type="NCBI Taxonomy" id="6339"/>
    <lineage>
        <taxon>Eukaryota</taxon>
        <taxon>Metazoa</taxon>
        <taxon>Ecdysozoa</taxon>
        <taxon>Nematoda</taxon>
        <taxon>Chromadorea</taxon>
        <taxon>Rhabditida</taxon>
        <taxon>Rhabditina</taxon>
        <taxon>Rhabditomorpha</taxon>
        <taxon>Strongyloidea</taxon>
        <taxon>Heligmosomidae</taxon>
        <taxon>Heligmosomoides</taxon>
    </lineage>
</organism>
<dbReference type="AlphaFoldDB" id="A0A3P8BP26"/>
<keyword evidence="4 9" id="KW-0509">mRNA transport</keyword>
<keyword evidence="7 9" id="KW-0906">Nuclear pore complex</keyword>
<evidence type="ECO:0000256" key="6">
    <source>
        <dbReference type="ARBA" id="ARBA00023010"/>
    </source>
</evidence>
<keyword evidence="9" id="KW-0472">Membrane</keyword>
<dbReference type="GO" id="GO:0006606">
    <property type="term" value="P:protein import into nucleus"/>
    <property type="evidence" value="ECO:0007669"/>
    <property type="project" value="TreeGrafter"/>
</dbReference>
<dbReference type="WBParaSite" id="HPBE_0000782101-mRNA-1">
    <property type="protein sequence ID" value="HPBE_0000782101-mRNA-1"/>
    <property type="gene ID" value="HPBE_0000782101"/>
</dbReference>
<evidence type="ECO:0000313" key="12">
    <source>
        <dbReference type="WBParaSite" id="HPBE_0000782101-mRNA-1"/>
    </source>
</evidence>
<protein>
    <recommendedName>
        <fullName evidence="9">Nuclear pore complex protein Nup85</fullName>
    </recommendedName>
</protein>
<proteinExistence type="inferred from homology"/>
<comment type="similarity">
    <text evidence="2 9">Belongs to the nucleoporin Nup85 family.</text>
</comment>
<dbReference type="PANTHER" id="PTHR13373:SF21">
    <property type="entry name" value="NUCLEAR PORE COMPLEX PROTEIN NUP85"/>
    <property type="match status" value="1"/>
</dbReference>
<accession>A0A3P8BP26</accession>
<dbReference type="GO" id="GO:0031080">
    <property type="term" value="C:nuclear pore outer ring"/>
    <property type="evidence" value="ECO:0007669"/>
    <property type="project" value="TreeGrafter"/>
</dbReference>
<sequence length="398" mass="45319">MVAKLDRWRHELNSLLATGGLDANRNILFLAKLLSGDRKRLERVAAEAVMEWWHLMPFYTFLTEPTVAYSDLAPLALECRDLFAASVPDYEKDEFDPFLAILCMKDTAVLQNMVVNPWLSVHLIDTLLHTDSEHANLETLAKIRELLLMEYGSGLIQNSCLWEVGANYLLHCGSEGKLRLENHIEAMYIEDEEMAEKLMRICVEQELNDSKACIVNTMTYRYLREEEWSAALSWALRGGRGPALDNTVNRIVTYAEKSGDIECIASLSLLDHLGDYVAELGSASLAFLHNYYRFHRSLCAGDVQSDASLLVSMITSPSVPRSFHKILFRYLQLILVDTPQVEIPPENIYELISFFRQYTIDIEENDDDDDLEKDSIRNLKVLLLTRLSDAEMAAPCVQ</sequence>
<evidence type="ECO:0000256" key="7">
    <source>
        <dbReference type="ARBA" id="ARBA00023132"/>
    </source>
</evidence>